<dbReference type="Pfam" id="PF13300">
    <property type="entry name" value="DUF4078"/>
    <property type="match status" value="1"/>
</dbReference>
<feature type="region of interest" description="Disordered" evidence="2">
    <location>
        <begin position="208"/>
        <end position="356"/>
    </location>
</feature>
<feature type="compositionally biased region" description="Polar residues" evidence="2">
    <location>
        <begin position="277"/>
        <end position="292"/>
    </location>
</feature>
<feature type="compositionally biased region" description="Basic and acidic residues" evidence="2">
    <location>
        <begin position="251"/>
        <end position="261"/>
    </location>
</feature>
<dbReference type="OrthoDB" id="333551at2759"/>
<gene>
    <name evidence="3" type="ORF">CYLTODRAFT_440630</name>
</gene>
<dbReference type="Proteomes" id="UP000054007">
    <property type="component" value="Unassembled WGS sequence"/>
</dbReference>
<feature type="compositionally biased region" description="Low complexity" evidence="2">
    <location>
        <begin position="320"/>
        <end position="329"/>
    </location>
</feature>
<dbReference type="STRING" id="1314674.A0A0D7BQ70"/>
<protein>
    <submittedName>
        <fullName evidence="3">Uncharacterized protein</fullName>
    </submittedName>
</protein>
<keyword evidence="1" id="KW-0175">Coiled coil</keyword>
<feature type="compositionally biased region" description="Basic residues" evidence="2">
    <location>
        <begin position="165"/>
        <end position="174"/>
    </location>
</feature>
<dbReference type="PANTHER" id="PTHR15885">
    <property type="entry name" value="COILED-COIL DOMAIN-CONTAINING PROTEIN 174"/>
    <property type="match status" value="1"/>
</dbReference>
<dbReference type="EMBL" id="KN880444">
    <property type="protein sequence ID" value="KIY72375.1"/>
    <property type="molecule type" value="Genomic_DNA"/>
</dbReference>
<feature type="compositionally biased region" description="Basic and acidic residues" evidence="2">
    <location>
        <begin position="208"/>
        <end position="228"/>
    </location>
</feature>
<feature type="compositionally biased region" description="Basic and acidic residues" evidence="2">
    <location>
        <begin position="40"/>
        <end position="63"/>
    </location>
</feature>
<feature type="compositionally biased region" description="Basic residues" evidence="2">
    <location>
        <begin position="64"/>
        <end position="74"/>
    </location>
</feature>
<accession>A0A0D7BQ70</accession>
<keyword evidence="4" id="KW-1185">Reference proteome</keyword>
<dbReference type="PANTHER" id="PTHR15885:SF1">
    <property type="entry name" value="COILED-COIL DOMAIN-CONTAINING PROTEIN 174"/>
    <property type="match status" value="1"/>
</dbReference>
<dbReference type="GO" id="GO:0005634">
    <property type="term" value="C:nucleus"/>
    <property type="evidence" value="ECO:0007669"/>
    <property type="project" value="TreeGrafter"/>
</dbReference>
<reference evidence="3 4" key="1">
    <citation type="journal article" date="2015" name="Fungal Genet. Biol.">
        <title>Evolution of novel wood decay mechanisms in Agaricales revealed by the genome sequences of Fistulina hepatica and Cylindrobasidium torrendii.</title>
        <authorList>
            <person name="Floudas D."/>
            <person name="Held B.W."/>
            <person name="Riley R."/>
            <person name="Nagy L.G."/>
            <person name="Koehler G."/>
            <person name="Ransdell A.S."/>
            <person name="Younus H."/>
            <person name="Chow J."/>
            <person name="Chiniquy J."/>
            <person name="Lipzen A."/>
            <person name="Tritt A."/>
            <person name="Sun H."/>
            <person name="Haridas S."/>
            <person name="LaButti K."/>
            <person name="Ohm R.A."/>
            <person name="Kues U."/>
            <person name="Blanchette R.A."/>
            <person name="Grigoriev I.V."/>
            <person name="Minto R.E."/>
            <person name="Hibbett D.S."/>
        </authorList>
    </citation>
    <scope>NUCLEOTIDE SEQUENCE [LARGE SCALE GENOMIC DNA]</scope>
    <source>
        <strain evidence="3 4">FP15055 ss-10</strain>
    </source>
</reference>
<evidence type="ECO:0000256" key="1">
    <source>
        <dbReference type="ARBA" id="ARBA00023054"/>
    </source>
</evidence>
<evidence type="ECO:0000256" key="2">
    <source>
        <dbReference type="SAM" id="MobiDB-lite"/>
    </source>
</evidence>
<proteinExistence type="predicted"/>
<dbReference type="AlphaFoldDB" id="A0A0D7BQ70"/>
<name>A0A0D7BQ70_9AGAR</name>
<feature type="compositionally biased region" description="Acidic residues" evidence="2">
    <location>
        <begin position="106"/>
        <end position="117"/>
    </location>
</feature>
<feature type="region of interest" description="Disordered" evidence="2">
    <location>
        <begin position="35"/>
        <end position="183"/>
    </location>
</feature>
<dbReference type="InterPro" id="IPR025066">
    <property type="entry name" value="CCDC174-like"/>
</dbReference>
<sequence>MSEIIALNSLIASHKEAKKDGKLVAKSTKTFKLPKSNRGVAERNKRDMETERVDKKTWDDIQPHLKRKARKHKELMKGRTGGLSEEQIANLPLDVDSAMRARVSDSDDDSSSEEDGGDLSWDPVVDWTDEDGRERSSRESQVPRESRFDPNDPFIYWEDDTGRPHYTKRSRTPHQYRTAADDEDGVVRGKRAPVTYAASEEKIAAFERAKQEESQHDQPTHWDPRADNRPLGAGHMVFSQDESIRRQQRAAIDEMRAETRANRAQTGAKDVSAIGMQGSSLLGESKAKSSVQARRAAMNEERKAMLAKRRKLDNGSVALPSSSTTTPAPASTPPPPPPVSQPIPRDPMEALEMGGA</sequence>
<evidence type="ECO:0000313" key="3">
    <source>
        <dbReference type="EMBL" id="KIY72375.1"/>
    </source>
</evidence>
<evidence type="ECO:0000313" key="4">
    <source>
        <dbReference type="Proteomes" id="UP000054007"/>
    </source>
</evidence>
<feature type="compositionally biased region" description="Basic and acidic residues" evidence="2">
    <location>
        <begin position="130"/>
        <end position="150"/>
    </location>
</feature>
<organism evidence="3 4">
    <name type="scientific">Cylindrobasidium torrendii FP15055 ss-10</name>
    <dbReference type="NCBI Taxonomy" id="1314674"/>
    <lineage>
        <taxon>Eukaryota</taxon>
        <taxon>Fungi</taxon>
        <taxon>Dikarya</taxon>
        <taxon>Basidiomycota</taxon>
        <taxon>Agaricomycotina</taxon>
        <taxon>Agaricomycetes</taxon>
        <taxon>Agaricomycetidae</taxon>
        <taxon>Agaricales</taxon>
        <taxon>Marasmiineae</taxon>
        <taxon>Physalacriaceae</taxon>
        <taxon>Cylindrobasidium</taxon>
    </lineage>
</organism>
<feature type="compositionally biased region" description="Pro residues" evidence="2">
    <location>
        <begin position="330"/>
        <end position="345"/>
    </location>
</feature>